<dbReference type="PANTHER" id="PTHR10632:SF2">
    <property type="entry name" value="SULFIDE:QUINONE OXIDOREDUCTASE, MITOCHONDRIAL"/>
    <property type="match status" value="1"/>
</dbReference>
<dbReference type="InterPro" id="IPR006311">
    <property type="entry name" value="TAT_signal"/>
</dbReference>
<dbReference type="RefSeq" id="WP_114983420.1">
    <property type="nucleotide sequence ID" value="NZ_CP027806.1"/>
</dbReference>
<keyword evidence="1" id="KW-0472">Membrane</keyword>
<evidence type="ECO:0000313" key="4">
    <source>
        <dbReference type="Proteomes" id="UP000254808"/>
    </source>
</evidence>
<proteinExistence type="predicted"/>
<organism evidence="3 4">
    <name type="scientific">Cyclonatronum proteinivorum</name>
    <dbReference type="NCBI Taxonomy" id="1457365"/>
    <lineage>
        <taxon>Bacteria</taxon>
        <taxon>Pseudomonadati</taxon>
        <taxon>Balneolota</taxon>
        <taxon>Balneolia</taxon>
        <taxon>Balneolales</taxon>
        <taxon>Cyclonatronaceae</taxon>
        <taxon>Cyclonatronum</taxon>
    </lineage>
</organism>
<dbReference type="AlphaFoldDB" id="A0A345UI19"/>
<evidence type="ECO:0000256" key="1">
    <source>
        <dbReference type="SAM" id="Phobius"/>
    </source>
</evidence>
<name>A0A345UI19_9BACT</name>
<feature type="domain" description="FAD/NAD(P)-binding" evidence="2">
    <location>
        <begin position="64"/>
        <end position="181"/>
    </location>
</feature>
<accession>A0A345UI19</accession>
<protein>
    <submittedName>
        <fullName evidence="3">Sulfide:quinone oxidoreductase</fullName>
    </submittedName>
</protein>
<keyword evidence="4" id="KW-1185">Reference proteome</keyword>
<dbReference type="Gene3D" id="3.50.50.100">
    <property type="match status" value="1"/>
</dbReference>
<dbReference type="GO" id="GO:0070224">
    <property type="term" value="F:sulfide:quinone oxidoreductase activity"/>
    <property type="evidence" value="ECO:0007669"/>
    <property type="project" value="TreeGrafter"/>
</dbReference>
<dbReference type="OrthoDB" id="9805710at2"/>
<dbReference type="InterPro" id="IPR036188">
    <property type="entry name" value="FAD/NAD-bd_sf"/>
</dbReference>
<dbReference type="PANTHER" id="PTHR10632">
    <property type="entry name" value="SULFIDE:QUINONE OXIDOREDUCTASE"/>
    <property type="match status" value="1"/>
</dbReference>
<evidence type="ECO:0000259" key="2">
    <source>
        <dbReference type="Pfam" id="PF07992"/>
    </source>
</evidence>
<dbReference type="InterPro" id="IPR015904">
    <property type="entry name" value="Sulphide_quinone_reductase"/>
</dbReference>
<dbReference type="KEGG" id="cprv:CYPRO_0844"/>
<dbReference type="GO" id="GO:0070221">
    <property type="term" value="P:sulfide oxidation, using sulfide:quinone oxidoreductase"/>
    <property type="evidence" value="ECO:0007669"/>
    <property type="project" value="TreeGrafter"/>
</dbReference>
<keyword evidence="1" id="KW-0812">Transmembrane</keyword>
<sequence length="459" mass="51586">MMDERNSPDGQQENESGGISRRDALKYIGFGGGALLVGGGAGVVGYRKSLEVNRRESKALRKLKIVVAGGSIAGLTVAARLLRAVPDMEITVIEPRSEHHYQPGYTLVAAGVYRPDEVIYDQASLMMPNMKWVKDYVKAFEPDENRVITEKGEVISYDYLVVAMGVQTNLDSVEGLRDALQTDHAANIYDVQSGIKFKALADRFERGKFVTTYPSGYVKCGGAPQKITWLTEDMFRRKGRREEIDVHFYSPQASLFPVVPKIDKIIMPMMEDRGMHNHYHTELKAISTADRVAYFEKRLPDGNTREVRQPYDLLHPMPRFQTPKPLREGPLTAEGIGGQVEVDRETLQHKRFPNVFAVGDCAATGAPKTAATIRKQAPAVAGNIVDVAMGRSLSNLYDGTSGCPLLTRHGRCMMFEFDFNGELVNEWIYQSTRETRLWWNFKVHILKQLYRNVMINGYV</sequence>
<dbReference type="InterPro" id="IPR023753">
    <property type="entry name" value="FAD/NAD-binding_dom"/>
</dbReference>
<feature type="transmembrane region" description="Helical" evidence="1">
    <location>
        <begin position="24"/>
        <end position="44"/>
    </location>
</feature>
<evidence type="ECO:0000313" key="3">
    <source>
        <dbReference type="EMBL" id="AXJ00121.1"/>
    </source>
</evidence>
<keyword evidence="1" id="KW-1133">Transmembrane helix</keyword>
<dbReference type="EMBL" id="CP027806">
    <property type="protein sequence ID" value="AXJ00121.1"/>
    <property type="molecule type" value="Genomic_DNA"/>
</dbReference>
<dbReference type="SUPFAM" id="SSF51905">
    <property type="entry name" value="FAD/NAD(P)-binding domain"/>
    <property type="match status" value="2"/>
</dbReference>
<dbReference type="Proteomes" id="UP000254808">
    <property type="component" value="Chromosome"/>
</dbReference>
<dbReference type="GO" id="GO:0071949">
    <property type="term" value="F:FAD binding"/>
    <property type="evidence" value="ECO:0007669"/>
    <property type="project" value="TreeGrafter"/>
</dbReference>
<reference evidence="3 4" key="1">
    <citation type="submission" date="2018-03" db="EMBL/GenBank/DDBJ databases">
        <title>Phenotypic and genomic properties of Cyclonatronum proteinivorum gen. nov., sp. nov., a haloalkaliphilic bacteroidete from soda lakes possessing Na+-translocating rhodopsin.</title>
        <authorList>
            <person name="Toshchakov S.V."/>
            <person name="Korzhenkov A."/>
            <person name="Samarov N.I."/>
            <person name="Kublanov I.V."/>
            <person name="Muntyan M.S."/>
            <person name="Sorokin D.Y."/>
        </authorList>
    </citation>
    <scope>NUCLEOTIDE SEQUENCE [LARGE SCALE GENOMIC DNA]</scope>
    <source>
        <strain evidence="3 4">Omega</strain>
    </source>
</reference>
<gene>
    <name evidence="3" type="ORF">CYPRO_0844</name>
</gene>
<dbReference type="PROSITE" id="PS51318">
    <property type="entry name" value="TAT"/>
    <property type="match status" value="1"/>
</dbReference>
<dbReference type="Pfam" id="PF07992">
    <property type="entry name" value="Pyr_redox_2"/>
    <property type="match status" value="1"/>
</dbReference>
<feature type="transmembrane region" description="Helical" evidence="1">
    <location>
        <begin position="65"/>
        <end position="82"/>
    </location>
</feature>